<keyword evidence="1" id="KW-0732">Signal</keyword>
<sequence length="132" mass="14208">MKKLFCLFFPFLLAACASGAPPLPPDNLLAPSYQAPAPGAVIVLLPPKFEAIDLEEGRNMLMDQLHRQLQAAGYKVVALDQANYETLWAQEVDAVGGIFDAVTGGAEAFSVRAGMRPARATGQQRRPCRHGT</sequence>
<organism evidence="2 3">
    <name type="scientific">Duganella aquatilis</name>
    <dbReference type="NCBI Taxonomy" id="2666082"/>
    <lineage>
        <taxon>Bacteria</taxon>
        <taxon>Pseudomonadati</taxon>
        <taxon>Pseudomonadota</taxon>
        <taxon>Betaproteobacteria</taxon>
        <taxon>Burkholderiales</taxon>
        <taxon>Oxalobacteraceae</taxon>
        <taxon>Telluria group</taxon>
        <taxon>Duganella</taxon>
    </lineage>
</organism>
<feature type="signal peptide" evidence="1">
    <location>
        <begin position="1"/>
        <end position="19"/>
    </location>
</feature>
<gene>
    <name evidence="2" type="ORF">GJ698_16745</name>
</gene>
<keyword evidence="3" id="KW-1185">Reference proteome</keyword>
<dbReference type="EMBL" id="WKJL01000012">
    <property type="protein sequence ID" value="MRW85730.1"/>
    <property type="molecule type" value="Genomic_DNA"/>
</dbReference>
<dbReference type="Proteomes" id="UP000439986">
    <property type="component" value="Unassembled WGS sequence"/>
</dbReference>
<comment type="caution">
    <text evidence="2">The sequence shown here is derived from an EMBL/GenBank/DDBJ whole genome shotgun (WGS) entry which is preliminary data.</text>
</comment>
<evidence type="ECO:0000256" key="1">
    <source>
        <dbReference type="SAM" id="SignalP"/>
    </source>
</evidence>
<reference evidence="2 3" key="1">
    <citation type="submission" date="2019-11" db="EMBL/GenBank/DDBJ databases">
        <title>Novel species isolated from a subtropical stream in China.</title>
        <authorList>
            <person name="Lu H."/>
        </authorList>
    </citation>
    <scope>NUCLEOTIDE SEQUENCE [LARGE SCALE GENOMIC DNA]</scope>
    <source>
        <strain evidence="2 3">FT26W</strain>
    </source>
</reference>
<evidence type="ECO:0000313" key="3">
    <source>
        <dbReference type="Proteomes" id="UP000439986"/>
    </source>
</evidence>
<accession>A0A844DCW0</accession>
<dbReference type="AlphaFoldDB" id="A0A844DCW0"/>
<dbReference type="RefSeq" id="WP_154359007.1">
    <property type="nucleotide sequence ID" value="NZ_WKJL01000012.1"/>
</dbReference>
<dbReference type="PROSITE" id="PS51257">
    <property type="entry name" value="PROKAR_LIPOPROTEIN"/>
    <property type="match status" value="1"/>
</dbReference>
<protein>
    <submittedName>
        <fullName evidence="2">Uncharacterized protein</fullName>
    </submittedName>
</protein>
<proteinExistence type="predicted"/>
<feature type="chain" id="PRO_5032302480" evidence="1">
    <location>
        <begin position="20"/>
        <end position="132"/>
    </location>
</feature>
<name>A0A844DCW0_9BURK</name>
<evidence type="ECO:0000313" key="2">
    <source>
        <dbReference type="EMBL" id="MRW85730.1"/>
    </source>
</evidence>